<reference evidence="4 5" key="1">
    <citation type="submission" date="2020-02" db="EMBL/GenBank/DDBJ databases">
        <title>Genome sequencing of Aeromonas rivipollensis.</title>
        <authorList>
            <person name="Fono-Tamo Ubani E.K."/>
            <person name="Lekota K.E."/>
        </authorList>
    </citation>
    <scope>NUCLEOTIDE SEQUENCE [LARGE SCALE GENOMIC DNA]</scope>
    <source>
        <strain evidence="4 5">G87</strain>
    </source>
</reference>
<evidence type="ECO:0000256" key="1">
    <source>
        <dbReference type="ARBA" id="ARBA00023125"/>
    </source>
</evidence>
<dbReference type="GO" id="GO:0003677">
    <property type="term" value="F:DNA binding"/>
    <property type="evidence" value="ECO:0007669"/>
    <property type="project" value="UniProtKB-KW"/>
</dbReference>
<dbReference type="Pfam" id="PF00239">
    <property type="entry name" value="Resolvase"/>
    <property type="match status" value="1"/>
</dbReference>
<dbReference type="Pfam" id="PF13408">
    <property type="entry name" value="Zn_ribbon_recom"/>
    <property type="match status" value="1"/>
</dbReference>
<dbReference type="InterPro" id="IPR050639">
    <property type="entry name" value="SSR_resolvase"/>
</dbReference>
<dbReference type="SUPFAM" id="SSF53041">
    <property type="entry name" value="Resolvase-like"/>
    <property type="match status" value="1"/>
</dbReference>
<dbReference type="CDD" id="cd00338">
    <property type="entry name" value="Ser_Recombinase"/>
    <property type="match status" value="1"/>
</dbReference>
<feature type="domain" description="Resolvase/invertase-type recombinase catalytic" evidence="3">
    <location>
        <begin position="30"/>
        <end position="193"/>
    </location>
</feature>
<evidence type="ECO:0000313" key="5">
    <source>
        <dbReference type="Proteomes" id="UP000480681"/>
    </source>
</evidence>
<dbReference type="PANTHER" id="PTHR30461:SF2">
    <property type="entry name" value="SERINE RECOMBINASE PINE-RELATED"/>
    <property type="match status" value="1"/>
</dbReference>
<dbReference type="Gene3D" id="3.40.50.1390">
    <property type="entry name" value="Resolvase, N-terminal catalytic domain"/>
    <property type="match status" value="1"/>
</dbReference>
<dbReference type="InterPro" id="IPR038109">
    <property type="entry name" value="DNA_bind_recomb_sf"/>
</dbReference>
<dbReference type="EMBL" id="JAAIKZ010000017">
    <property type="protein sequence ID" value="NEX75066.1"/>
    <property type="molecule type" value="Genomic_DNA"/>
</dbReference>
<dbReference type="Gene3D" id="3.90.1750.20">
    <property type="entry name" value="Putative Large Serine Recombinase, Chain B, Domain 2"/>
    <property type="match status" value="1"/>
</dbReference>
<dbReference type="AlphaFoldDB" id="A0AAW9YEF3"/>
<dbReference type="SMART" id="SM00857">
    <property type="entry name" value="Resolvase"/>
    <property type="match status" value="1"/>
</dbReference>
<dbReference type="InterPro" id="IPR025827">
    <property type="entry name" value="Zn_ribbon_recom_dom"/>
</dbReference>
<keyword evidence="1" id="KW-0238">DNA-binding</keyword>
<evidence type="ECO:0000313" key="4">
    <source>
        <dbReference type="EMBL" id="NEX75066.1"/>
    </source>
</evidence>
<evidence type="ECO:0000256" key="2">
    <source>
        <dbReference type="ARBA" id="ARBA00023172"/>
    </source>
</evidence>
<accession>A0AAW9YEF3</accession>
<dbReference type="Proteomes" id="UP000480681">
    <property type="component" value="Unassembled WGS sequence"/>
</dbReference>
<dbReference type="InterPro" id="IPR036162">
    <property type="entry name" value="Resolvase-like_N_sf"/>
</dbReference>
<sequence>MIVVAVDNKVIRKIKYNGDAMSFESTLPTLYLYSRVSTDRQTMDGKTGVARQTESEYVQATLQRCQAMPVVYISDHGMSASKGHNIFKGQLGEFIKLCESGLIASGSVLAMENLDRFSRLALTESSMFLSTVLSADVEVYTWTDGTRYQKNNIASALQALIKLDSSNDYTNKLSERVIGAARVTLRRQQDGVKSEDGYSIAITGYGKNKFWVDTSSGFVRPHPIYHPIVKEIISMICQGVGHIKIKKFLDANYNPPTIPQNKNKEGWGINTIKTIIKDRSVLGEKKVTIDGREHILKDYYPPVCSEFDYARAKQVRSEKKQFVSSVKSAAGIITGMRIAKCGDCGSPLQVYRSKAGQKHEKLRYKCSGRSDSSAKSCTSATFDNRFFELSLILLIGSAIFQPRKLSDENKIASLTNKISNLTYKLELTAKTMDEITEDEAYLVIARRLDLLAKEKTVYQKELDEEMIFENVSIDPEIYKSIPHNFIDYTESSIRNEMRDTILKTVKSITVHSITGCFYIQVTLWNGTKTDGIVLRNKYIADFGFDEHHRNEDVGAFLAYNQLVNNFRCIDKDKNIISMIDVFNGEVISKVDCLHLIHQIEELSSKKTTQDMSGALERLHQYIYSCM</sequence>
<protein>
    <submittedName>
        <fullName evidence="4">Recombinase family protein</fullName>
    </submittedName>
</protein>
<proteinExistence type="predicted"/>
<keyword evidence="2" id="KW-0233">DNA recombination</keyword>
<dbReference type="InterPro" id="IPR006119">
    <property type="entry name" value="Resolv_N"/>
</dbReference>
<dbReference type="RefSeq" id="WP_163148323.1">
    <property type="nucleotide sequence ID" value="NZ_JAAIKZ010000017.1"/>
</dbReference>
<comment type="caution">
    <text evidence="4">The sequence shown here is derived from an EMBL/GenBank/DDBJ whole genome shotgun (WGS) entry which is preliminary data.</text>
</comment>
<gene>
    <name evidence="4" type="ORF">G4911_10035</name>
</gene>
<dbReference type="GO" id="GO:0000150">
    <property type="term" value="F:DNA strand exchange activity"/>
    <property type="evidence" value="ECO:0007669"/>
    <property type="project" value="InterPro"/>
</dbReference>
<dbReference type="InterPro" id="IPR011109">
    <property type="entry name" value="DNA_bind_recombinase_dom"/>
</dbReference>
<dbReference type="PANTHER" id="PTHR30461">
    <property type="entry name" value="DNA-INVERTASE FROM LAMBDOID PROPHAGE"/>
    <property type="match status" value="1"/>
</dbReference>
<organism evidence="4 5">
    <name type="scientific">Aeromonas rivipollensis</name>
    <dbReference type="NCBI Taxonomy" id="948519"/>
    <lineage>
        <taxon>Bacteria</taxon>
        <taxon>Pseudomonadati</taxon>
        <taxon>Pseudomonadota</taxon>
        <taxon>Gammaproteobacteria</taxon>
        <taxon>Aeromonadales</taxon>
        <taxon>Aeromonadaceae</taxon>
        <taxon>Aeromonas</taxon>
    </lineage>
</organism>
<evidence type="ECO:0000259" key="3">
    <source>
        <dbReference type="SMART" id="SM00857"/>
    </source>
</evidence>
<name>A0AAW9YEF3_9GAMM</name>
<dbReference type="Pfam" id="PF07508">
    <property type="entry name" value="Recombinase"/>
    <property type="match status" value="1"/>
</dbReference>